<sequence length="525" mass="57537">MELSLEAYRTIIKNVQSRSDLATLCLVSRSFRRVAERALYNTLYMREVDMTKKLCDALVGQPRVADWVEALTIAVEEDDGGQEEEEEEEEYDETEEDDQVDQDFRMDMAAAVALSLQNVVEDSGAPVASTSARPEPQENLWPVISRALQNMTRLRHLNILVNGSPSSSYSYSGDGSLGWILANFFHTDMRWDEDLVKFLNSQVEIEDLFIGDYEEGEEEQEQDAAGQIEEVLREEDEAGPGDTIPLPASQSQIISAPSRSRPRPELLLSPSALPHLTTLECTFSEAAVALVPSRPVSRLKTCFSRTDPVGKREEMKILFEALGKASPTIKPAASTTSSRSGGNTRSGREGRVAGGWRALDIADADYHEDFAMELLRAVVNVTLIVPRTRLGVGSGLSMKGTLRYLGTLVLPVGGNERLLFYALLMQFRRLCCVELEVSAWSPSPTTLGPVAFRALANELRLYCPGVSKVVFVAMGGDDGNGGSGSSNGMGIGERTTVEYVVGEGVGRVEREVMNGSGSEGFWRDV</sequence>
<feature type="region of interest" description="Disordered" evidence="1">
    <location>
        <begin position="235"/>
        <end position="266"/>
    </location>
</feature>
<keyword evidence="3" id="KW-1185">Reference proteome</keyword>
<gene>
    <name evidence="2" type="ORF">BT96DRAFT_976929</name>
</gene>
<evidence type="ECO:0000313" key="3">
    <source>
        <dbReference type="Proteomes" id="UP000799118"/>
    </source>
</evidence>
<dbReference type="AlphaFoldDB" id="A0A6A4HHR2"/>
<accession>A0A6A4HHR2</accession>
<organism evidence="2 3">
    <name type="scientific">Gymnopus androsaceus JB14</name>
    <dbReference type="NCBI Taxonomy" id="1447944"/>
    <lineage>
        <taxon>Eukaryota</taxon>
        <taxon>Fungi</taxon>
        <taxon>Dikarya</taxon>
        <taxon>Basidiomycota</taxon>
        <taxon>Agaricomycotina</taxon>
        <taxon>Agaricomycetes</taxon>
        <taxon>Agaricomycetidae</taxon>
        <taxon>Agaricales</taxon>
        <taxon>Marasmiineae</taxon>
        <taxon>Omphalotaceae</taxon>
        <taxon>Gymnopus</taxon>
    </lineage>
</organism>
<dbReference type="OrthoDB" id="3188866at2759"/>
<feature type="region of interest" description="Disordered" evidence="1">
    <location>
        <begin position="77"/>
        <end position="98"/>
    </location>
</feature>
<feature type="compositionally biased region" description="Polar residues" evidence="1">
    <location>
        <begin position="248"/>
        <end position="258"/>
    </location>
</feature>
<name>A0A6A4HHR2_9AGAR</name>
<dbReference type="Proteomes" id="UP000799118">
    <property type="component" value="Unassembled WGS sequence"/>
</dbReference>
<evidence type="ECO:0000256" key="1">
    <source>
        <dbReference type="SAM" id="MobiDB-lite"/>
    </source>
</evidence>
<feature type="compositionally biased region" description="Low complexity" evidence="1">
    <location>
        <begin position="334"/>
        <end position="345"/>
    </location>
</feature>
<dbReference type="EMBL" id="ML769495">
    <property type="protein sequence ID" value="KAE9397586.1"/>
    <property type="molecule type" value="Genomic_DNA"/>
</dbReference>
<reference evidence="2" key="1">
    <citation type="journal article" date="2019" name="Environ. Microbiol.">
        <title>Fungal ecological strategies reflected in gene transcription - a case study of two litter decomposers.</title>
        <authorList>
            <person name="Barbi F."/>
            <person name="Kohler A."/>
            <person name="Barry K."/>
            <person name="Baskaran P."/>
            <person name="Daum C."/>
            <person name="Fauchery L."/>
            <person name="Ihrmark K."/>
            <person name="Kuo A."/>
            <person name="LaButti K."/>
            <person name="Lipzen A."/>
            <person name="Morin E."/>
            <person name="Grigoriev I.V."/>
            <person name="Henrissat B."/>
            <person name="Lindahl B."/>
            <person name="Martin F."/>
        </authorList>
    </citation>
    <scope>NUCLEOTIDE SEQUENCE</scope>
    <source>
        <strain evidence="2">JB14</strain>
    </source>
</reference>
<evidence type="ECO:0000313" key="2">
    <source>
        <dbReference type="EMBL" id="KAE9397586.1"/>
    </source>
</evidence>
<proteinExistence type="predicted"/>
<feature type="region of interest" description="Disordered" evidence="1">
    <location>
        <begin position="328"/>
        <end position="350"/>
    </location>
</feature>
<evidence type="ECO:0008006" key="4">
    <source>
        <dbReference type="Google" id="ProtNLM"/>
    </source>
</evidence>
<protein>
    <recommendedName>
        <fullName evidence="4">F-box domain-containing protein</fullName>
    </recommendedName>
</protein>